<organism evidence="2 3">
    <name type="scientific">Candidatus Uhrbacteria bacterium GW2011_GWC1_41_20</name>
    <dbReference type="NCBI Taxonomy" id="1618983"/>
    <lineage>
        <taxon>Bacteria</taxon>
        <taxon>Candidatus Uhriibacteriota</taxon>
    </lineage>
</organism>
<feature type="domain" description="Transposase IS200-like" evidence="1">
    <location>
        <begin position="7"/>
        <end position="126"/>
    </location>
</feature>
<dbReference type="SUPFAM" id="SSF143422">
    <property type="entry name" value="Transposase IS200-like"/>
    <property type="match status" value="1"/>
</dbReference>
<proteinExistence type="predicted"/>
<dbReference type="SMART" id="SM01321">
    <property type="entry name" value="Y1_Tnp"/>
    <property type="match status" value="1"/>
</dbReference>
<dbReference type="Gene3D" id="3.30.70.1290">
    <property type="entry name" value="Transposase IS200-like"/>
    <property type="match status" value="1"/>
</dbReference>
<dbReference type="PANTHER" id="PTHR34322">
    <property type="entry name" value="TRANSPOSASE, Y1_TNP DOMAIN-CONTAINING"/>
    <property type="match status" value="1"/>
</dbReference>
<evidence type="ECO:0000259" key="1">
    <source>
        <dbReference type="SMART" id="SM01321"/>
    </source>
</evidence>
<dbReference type="InterPro" id="IPR002686">
    <property type="entry name" value="Transposase_17"/>
</dbReference>
<comment type="caution">
    <text evidence="2">The sequence shown here is derived from an EMBL/GenBank/DDBJ whole genome shotgun (WGS) entry which is preliminary data.</text>
</comment>
<dbReference type="GO" id="GO:0006313">
    <property type="term" value="P:DNA transposition"/>
    <property type="evidence" value="ECO:0007669"/>
    <property type="project" value="InterPro"/>
</dbReference>
<accession>A0A0G0XQU1</accession>
<protein>
    <submittedName>
        <fullName evidence="2">Transposase</fullName>
    </submittedName>
</protein>
<dbReference type="AlphaFoldDB" id="A0A0G0XQU1"/>
<dbReference type="EMBL" id="LCAW01000008">
    <property type="protein sequence ID" value="KKR99265.1"/>
    <property type="molecule type" value="Genomic_DNA"/>
</dbReference>
<dbReference type="GO" id="GO:0004803">
    <property type="term" value="F:transposase activity"/>
    <property type="evidence" value="ECO:0007669"/>
    <property type="project" value="InterPro"/>
</dbReference>
<dbReference type="Proteomes" id="UP000033930">
    <property type="component" value="Unassembled WGS sequence"/>
</dbReference>
<evidence type="ECO:0000313" key="3">
    <source>
        <dbReference type="Proteomes" id="UP000033930"/>
    </source>
</evidence>
<dbReference type="PANTHER" id="PTHR34322:SF2">
    <property type="entry name" value="TRANSPOSASE IS200-LIKE DOMAIN-CONTAINING PROTEIN"/>
    <property type="match status" value="1"/>
</dbReference>
<sequence length="205" mass="24476">MRNVQFSNGDFYHVYNRGVDKRKTFRNESDKDKFLNYIKSLRYDGNAVERVDIHAICIMDNHYHMLIRQLEENGISDFMHDIGTVYTNYLNLVLNRSGCLFEGPFKAKHVSSDSYLWHLFRYIHLNPLDIFDKDWKNNGIKKVSEALRFVEGYTWSSVSESFKKKYPFIKSEMIESEFDDYYDYQRFLSDWIRFGCPPKLGFLGC</sequence>
<dbReference type="Pfam" id="PF01797">
    <property type="entry name" value="Y1_Tnp"/>
    <property type="match status" value="1"/>
</dbReference>
<dbReference type="InterPro" id="IPR036515">
    <property type="entry name" value="Transposase_17_sf"/>
</dbReference>
<dbReference type="GO" id="GO:0003677">
    <property type="term" value="F:DNA binding"/>
    <property type="evidence" value="ECO:0007669"/>
    <property type="project" value="InterPro"/>
</dbReference>
<name>A0A0G0XQU1_9BACT</name>
<gene>
    <name evidence="2" type="ORF">UU50_C0008G0021</name>
</gene>
<reference evidence="2 3" key="1">
    <citation type="journal article" date="2015" name="Nature">
        <title>rRNA introns, odd ribosomes, and small enigmatic genomes across a large radiation of phyla.</title>
        <authorList>
            <person name="Brown C.T."/>
            <person name="Hug L.A."/>
            <person name="Thomas B.C."/>
            <person name="Sharon I."/>
            <person name="Castelle C.J."/>
            <person name="Singh A."/>
            <person name="Wilkins M.J."/>
            <person name="Williams K.H."/>
            <person name="Banfield J.F."/>
        </authorList>
    </citation>
    <scope>NUCLEOTIDE SEQUENCE [LARGE SCALE GENOMIC DNA]</scope>
</reference>
<evidence type="ECO:0000313" key="2">
    <source>
        <dbReference type="EMBL" id="KKR99265.1"/>
    </source>
</evidence>